<reference evidence="10 11" key="1">
    <citation type="submission" date="2023-03" db="EMBL/GenBank/DDBJ databases">
        <title>Fodinicurvata sp. CAU 1616 isolated from sea sendiment.</title>
        <authorList>
            <person name="Kim W."/>
        </authorList>
    </citation>
    <scope>NUCLEOTIDE SEQUENCE [LARGE SCALE GENOMIC DNA]</scope>
    <source>
        <strain evidence="10 11">CAU 1616</strain>
    </source>
</reference>
<dbReference type="Pfam" id="PF02277">
    <property type="entry name" value="DBI_PRT"/>
    <property type="match status" value="1"/>
</dbReference>
<dbReference type="InterPro" id="IPR023195">
    <property type="entry name" value="Nict_dMeBzImd_PRibTrfase_N"/>
</dbReference>
<accession>A0ABT5YIZ0</accession>
<dbReference type="InterPro" id="IPR003200">
    <property type="entry name" value="Nict_dMeBzImd_PRibTrfase"/>
</dbReference>
<dbReference type="RefSeq" id="WP_275819819.1">
    <property type="nucleotide sequence ID" value="NZ_JARHUD010000001.1"/>
</dbReference>
<evidence type="ECO:0000313" key="10">
    <source>
        <dbReference type="EMBL" id="MDF2094911.1"/>
    </source>
</evidence>
<proteinExistence type="inferred from homology"/>
<dbReference type="EC" id="2.4.2.21" evidence="3"/>
<dbReference type="GO" id="GO:0008939">
    <property type="term" value="F:nicotinate-nucleotide-dimethylbenzimidazole phosphoribosyltransferase activity"/>
    <property type="evidence" value="ECO:0007669"/>
    <property type="project" value="UniProtKB-EC"/>
</dbReference>
<dbReference type="PANTHER" id="PTHR43463:SF1">
    <property type="entry name" value="NICOTINATE-NUCLEOTIDE--DIMETHYLBENZIMIDAZOLE PHOSPHORIBOSYLTRANSFERASE"/>
    <property type="match status" value="1"/>
</dbReference>
<evidence type="ECO:0000256" key="2">
    <source>
        <dbReference type="ARBA" id="ARBA00007110"/>
    </source>
</evidence>
<keyword evidence="11" id="KW-1185">Reference proteome</keyword>
<gene>
    <name evidence="10" type="ORF">P2G67_02840</name>
</gene>
<sequence>MAQDEPRLDEIRALLRELPGPDEAAAAAAQARQSALALPSGGLGRLGELALWLAAWQNAGPRLERPRVALFAANHGIAERADADMNETARQVQAAVGGRAAINQVAGAWDSDLRVYEMALEQPSADFTAGPALSEADCARALSYGMMAVEQGFDVMGLGAIAQGGDLSAAALCLALFGGEASDWLPEGAPSEAAAWLAAALEANRAALGDPLEVLRCFGGLETAAVVGAILACRLARTPVLLDGVPALAAAAVLHAREPALLDHCQVAQLGNDPAAERLARRLNRRPLLDLGLTDGDGFGAALAIPLLQAAVACHTGMASREG</sequence>
<comment type="catalytic activity">
    <reaction evidence="9">
        <text>5,6-dimethylbenzimidazole + nicotinate beta-D-ribonucleotide = alpha-ribazole 5'-phosphate + nicotinate + H(+)</text>
        <dbReference type="Rhea" id="RHEA:11196"/>
        <dbReference type="ChEBI" id="CHEBI:15378"/>
        <dbReference type="ChEBI" id="CHEBI:15890"/>
        <dbReference type="ChEBI" id="CHEBI:32544"/>
        <dbReference type="ChEBI" id="CHEBI:57502"/>
        <dbReference type="ChEBI" id="CHEBI:57918"/>
        <dbReference type="EC" id="2.4.2.21"/>
    </reaction>
</comment>
<comment type="caution">
    <text evidence="10">The sequence shown here is derived from an EMBL/GenBank/DDBJ whole genome shotgun (WGS) entry which is preliminary data.</text>
</comment>
<keyword evidence="6 10" id="KW-0328">Glycosyltransferase</keyword>
<protein>
    <recommendedName>
        <fullName evidence="4">Nicotinate-nucleotide--dimethylbenzimidazole phosphoribosyltransferase</fullName>
        <ecNumber evidence="3">2.4.2.21</ecNumber>
    </recommendedName>
    <alternativeName>
        <fullName evidence="8">N(1)-alpha-phosphoribosyltransferase</fullName>
    </alternativeName>
</protein>
<organism evidence="10 11">
    <name type="scientific">Aquibaculum arenosum</name>
    <dbReference type="NCBI Taxonomy" id="3032591"/>
    <lineage>
        <taxon>Bacteria</taxon>
        <taxon>Pseudomonadati</taxon>
        <taxon>Pseudomonadota</taxon>
        <taxon>Alphaproteobacteria</taxon>
        <taxon>Rhodospirillales</taxon>
        <taxon>Rhodovibrionaceae</taxon>
        <taxon>Aquibaculum</taxon>
    </lineage>
</organism>
<evidence type="ECO:0000256" key="5">
    <source>
        <dbReference type="ARBA" id="ARBA00022573"/>
    </source>
</evidence>
<dbReference type="Gene3D" id="1.10.1610.10">
    <property type="match status" value="1"/>
</dbReference>
<comment type="similarity">
    <text evidence="2">Belongs to the CobT family.</text>
</comment>
<dbReference type="EMBL" id="JARHUD010000001">
    <property type="protein sequence ID" value="MDF2094911.1"/>
    <property type="molecule type" value="Genomic_DNA"/>
</dbReference>
<keyword evidence="7 10" id="KW-0808">Transferase</keyword>
<evidence type="ECO:0000256" key="8">
    <source>
        <dbReference type="ARBA" id="ARBA00030686"/>
    </source>
</evidence>
<name>A0ABT5YIZ0_9PROT</name>
<dbReference type="SUPFAM" id="SSF52733">
    <property type="entry name" value="Nicotinate mononucleotide:5,6-dimethylbenzimidazole phosphoribosyltransferase (CobT)"/>
    <property type="match status" value="1"/>
</dbReference>
<evidence type="ECO:0000256" key="4">
    <source>
        <dbReference type="ARBA" id="ARBA00015486"/>
    </source>
</evidence>
<evidence type="ECO:0000256" key="1">
    <source>
        <dbReference type="ARBA" id="ARBA00005049"/>
    </source>
</evidence>
<evidence type="ECO:0000256" key="9">
    <source>
        <dbReference type="ARBA" id="ARBA00047340"/>
    </source>
</evidence>
<keyword evidence="5" id="KW-0169">Cobalamin biosynthesis</keyword>
<evidence type="ECO:0000256" key="7">
    <source>
        <dbReference type="ARBA" id="ARBA00022679"/>
    </source>
</evidence>
<evidence type="ECO:0000256" key="3">
    <source>
        <dbReference type="ARBA" id="ARBA00011991"/>
    </source>
</evidence>
<dbReference type="InterPro" id="IPR036087">
    <property type="entry name" value="Nict_dMeBzImd_PRibTrfase_sf"/>
</dbReference>
<evidence type="ECO:0000256" key="6">
    <source>
        <dbReference type="ARBA" id="ARBA00022676"/>
    </source>
</evidence>
<comment type="pathway">
    <text evidence="1">Nucleoside biosynthesis; alpha-ribazole biosynthesis; alpha-ribazole from 5,6-dimethylbenzimidazole: step 1/2.</text>
</comment>
<dbReference type="PANTHER" id="PTHR43463">
    <property type="entry name" value="NICOTINATE-NUCLEOTIDE--DIMETHYLBENZIMIDAZOLE PHOSPHORIBOSYLTRANSFERASE"/>
    <property type="match status" value="1"/>
</dbReference>
<dbReference type="Gene3D" id="3.40.50.10210">
    <property type="match status" value="1"/>
</dbReference>
<dbReference type="Proteomes" id="UP001215503">
    <property type="component" value="Unassembled WGS sequence"/>
</dbReference>
<evidence type="ECO:0000313" key="11">
    <source>
        <dbReference type="Proteomes" id="UP001215503"/>
    </source>
</evidence>